<dbReference type="PANTHER" id="PTHR33175:SF3">
    <property type="entry name" value="DNA-BINDING PROTEIN HU-BETA"/>
    <property type="match status" value="1"/>
</dbReference>
<keyword evidence="1" id="KW-0226">DNA condensation</keyword>
<dbReference type="PRINTS" id="PR01727">
    <property type="entry name" value="DNABINDINGHU"/>
</dbReference>
<dbReference type="AlphaFoldDB" id="A0A161QX25"/>
<dbReference type="InterPro" id="IPR000119">
    <property type="entry name" value="Hist_DNA-bd"/>
</dbReference>
<dbReference type="Gene3D" id="4.10.520.10">
    <property type="entry name" value="IHF-like DNA-binding proteins"/>
    <property type="match status" value="1"/>
</dbReference>
<comment type="caution">
    <text evidence="4">The sequence shown here is derived from an EMBL/GenBank/DDBJ whole genome shotgun (WGS) entry which is preliminary data.</text>
</comment>
<dbReference type="EMBL" id="LVEA01000001">
    <property type="protein sequence ID" value="KYL05542.1"/>
    <property type="molecule type" value="Genomic_DNA"/>
</dbReference>
<dbReference type="GO" id="GO:0005829">
    <property type="term" value="C:cytosol"/>
    <property type="evidence" value="ECO:0007669"/>
    <property type="project" value="TreeGrafter"/>
</dbReference>
<dbReference type="RefSeq" id="WP_005959647.1">
    <property type="nucleotide sequence ID" value="NZ_CAXOUE010000008.1"/>
</dbReference>
<keyword evidence="2 4" id="KW-0238">DNA-binding</keyword>
<dbReference type="GO" id="GO:0003677">
    <property type="term" value="F:DNA binding"/>
    <property type="evidence" value="ECO:0007669"/>
    <property type="project" value="UniProtKB-KW"/>
</dbReference>
<dbReference type="eggNOG" id="COG0776">
    <property type="taxonomic scope" value="Bacteria"/>
</dbReference>
<dbReference type="GeneID" id="75075790"/>
<dbReference type="GO" id="GO:0030527">
    <property type="term" value="F:structural constituent of chromatin"/>
    <property type="evidence" value="ECO:0007669"/>
    <property type="project" value="InterPro"/>
</dbReference>
<accession>A0A161QX25</accession>
<name>A0A161QX25_9FUSO</name>
<dbReference type="InterPro" id="IPR010992">
    <property type="entry name" value="IHF-like_DNA-bd_dom_sf"/>
</dbReference>
<proteinExistence type="inferred from homology"/>
<evidence type="ECO:0000313" key="5">
    <source>
        <dbReference type="Proteomes" id="UP000075816"/>
    </source>
</evidence>
<dbReference type="Pfam" id="PF00216">
    <property type="entry name" value="Bac_DNA_binding"/>
    <property type="match status" value="1"/>
</dbReference>
<sequence>MTKKEFVAALAKKAEVTGKEADRMLKCFLELVEESLVAGNDVKFIGFGTWETKKREARKLRNPQTGKEMKIAAKRVVKFKVGKALADKVAAKK</sequence>
<dbReference type="KEGG" id="fnf:BSQ88_05140"/>
<evidence type="ECO:0000256" key="1">
    <source>
        <dbReference type="ARBA" id="ARBA00023067"/>
    </source>
</evidence>
<evidence type="ECO:0000256" key="3">
    <source>
        <dbReference type="RuleBase" id="RU003939"/>
    </source>
</evidence>
<dbReference type="GO" id="GO:0030261">
    <property type="term" value="P:chromosome condensation"/>
    <property type="evidence" value="ECO:0007669"/>
    <property type="project" value="UniProtKB-KW"/>
</dbReference>
<organism evidence="4 5">
    <name type="scientific">Fusobacterium necrophorum subsp. funduliforme</name>
    <dbReference type="NCBI Taxonomy" id="143387"/>
    <lineage>
        <taxon>Bacteria</taxon>
        <taxon>Fusobacteriati</taxon>
        <taxon>Fusobacteriota</taxon>
        <taxon>Fusobacteriia</taxon>
        <taxon>Fusobacteriales</taxon>
        <taxon>Fusobacteriaceae</taxon>
        <taxon>Fusobacterium</taxon>
    </lineage>
</organism>
<reference evidence="4 5" key="1">
    <citation type="submission" date="2016-03" db="EMBL/GenBank/DDBJ databases">
        <title>Comparative genomics of human isolates of Fusobacterium necrophorum.</title>
        <authorList>
            <person name="Jensen A."/>
            <person name="Bank S."/>
            <person name="Andersen P.S."/>
            <person name="Kristensen L.H."/>
            <person name="Prag J."/>
        </authorList>
    </citation>
    <scope>NUCLEOTIDE SEQUENCE [LARGE SCALE GENOMIC DNA]</scope>
    <source>
        <strain evidence="4 5">LS_1264</strain>
    </source>
</reference>
<protein>
    <submittedName>
        <fullName evidence="4">DNA-binding protein</fullName>
    </submittedName>
</protein>
<gene>
    <name evidence="4" type="ORF">A2J07_02045</name>
</gene>
<evidence type="ECO:0000256" key="2">
    <source>
        <dbReference type="ARBA" id="ARBA00023125"/>
    </source>
</evidence>
<dbReference type="CDD" id="cd13831">
    <property type="entry name" value="HU"/>
    <property type="match status" value="1"/>
</dbReference>
<dbReference type="SMART" id="SM00411">
    <property type="entry name" value="BHL"/>
    <property type="match status" value="1"/>
</dbReference>
<evidence type="ECO:0000313" key="4">
    <source>
        <dbReference type="EMBL" id="KYL05542.1"/>
    </source>
</evidence>
<dbReference type="Proteomes" id="UP000075816">
    <property type="component" value="Unassembled WGS sequence"/>
</dbReference>
<comment type="similarity">
    <text evidence="3">Belongs to the bacterial histone-like protein family.</text>
</comment>
<dbReference type="PANTHER" id="PTHR33175">
    <property type="entry name" value="DNA-BINDING PROTEIN HU"/>
    <property type="match status" value="1"/>
</dbReference>
<dbReference type="SUPFAM" id="SSF47729">
    <property type="entry name" value="IHF-like DNA-binding proteins"/>
    <property type="match status" value="1"/>
</dbReference>